<evidence type="ECO:0000256" key="2">
    <source>
        <dbReference type="SAM" id="SignalP"/>
    </source>
</evidence>
<organism evidence="4 5">
    <name type="scientific">Candidatus Microbacterium stercoravium</name>
    <dbReference type="NCBI Taxonomy" id="2838697"/>
    <lineage>
        <taxon>Bacteria</taxon>
        <taxon>Bacillati</taxon>
        <taxon>Actinomycetota</taxon>
        <taxon>Actinomycetes</taxon>
        <taxon>Micrococcales</taxon>
        <taxon>Microbacteriaceae</taxon>
        <taxon>Microbacterium</taxon>
    </lineage>
</organism>
<dbReference type="EMBL" id="DXAM01000059">
    <property type="protein sequence ID" value="HJA04074.1"/>
    <property type="molecule type" value="Genomic_DNA"/>
</dbReference>
<keyword evidence="4" id="KW-0378">Hydrolase</keyword>
<dbReference type="InterPro" id="IPR001466">
    <property type="entry name" value="Beta-lactam-related"/>
</dbReference>
<feature type="region of interest" description="Disordered" evidence="1">
    <location>
        <begin position="233"/>
        <end position="268"/>
    </location>
</feature>
<reference evidence="4" key="2">
    <citation type="submission" date="2021-04" db="EMBL/GenBank/DDBJ databases">
        <authorList>
            <person name="Gilroy R."/>
        </authorList>
    </citation>
    <scope>NUCLEOTIDE SEQUENCE</scope>
    <source>
        <strain evidence="4">ChiHjej8B7-3636</strain>
    </source>
</reference>
<feature type="signal peptide" evidence="2">
    <location>
        <begin position="1"/>
        <end position="21"/>
    </location>
</feature>
<dbReference type="InterPro" id="IPR012338">
    <property type="entry name" value="Beta-lactam/transpept-like"/>
</dbReference>
<evidence type="ECO:0000256" key="1">
    <source>
        <dbReference type="SAM" id="MobiDB-lite"/>
    </source>
</evidence>
<evidence type="ECO:0000313" key="5">
    <source>
        <dbReference type="Proteomes" id="UP000824220"/>
    </source>
</evidence>
<feature type="compositionally biased region" description="Polar residues" evidence="1">
    <location>
        <begin position="250"/>
        <end position="262"/>
    </location>
</feature>
<keyword evidence="2" id="KW-0732">Signal</keyword>
<name>A0A9D2H559_9MICO</name>
<evidence type="ECO:0000313" key="4">
    <source>
        <dbReference type="EMBL" id="HJA04074.1"/>
    </source>
</evidence>
<comment type="caution">
    <text evidence="4">The sequence shown here is derived from an EMBL/GenBank/DDBJ whole genome shotgun (WGS) entry which is preliminary data.</text>
</comment>
<dbReference type="GO" id="GO:0016787">
    <property type="term" value="F:hydrolase activity"/>
    <property type="evidence" value="ECO:0007669"/>
    <property type="project" value="UniProtKB-KW"/>
</dbReference>
<dbReference type="Pfam" id="PF00144">
    <property type="entry name" value="Beta-lactamase"/>
    <property type="match status" value="1"/>
</dbReference>
<dbReference type="AlphaFoldDB" id="A0A9D2H559"/>
<accession>A0A9D2H559</accession>
<dbReference type="PROSITE" id="PS51257">
    <property type="entry name" value="PROKAR_LIPOPROTEIN"/>
    <property type="match status" value="1"/>
</dbReference>
<dbReference type="InterPro" id="IPR050491">
    <property type="entry name" value="AmpC-like"/>
</dbReference>
<gene>
    <name evidence="4" type="ORF">H9800_04365</name>
</gene>
<sequence length="417" mass="43383">MRSTHRRGRILGALSSFAVGALLLAGCTGGDSVPSPDKISNPMPDDVVEQMQSATERAITAGGGPGAIVGVWAPWIGEWEAGVGETEPGSGTAPSTDMTFRAATVTRSMTCDLLYAMDGGAVNLDDPVTAYLQSVPQLTDVTLVDLCNGVSGLRSSRDANWNFVIGNPDRQWDPREYAASGLGAGRGSTDSWSDSDTSFFLLGLALQNASHTSLGELYNQHIFDPQNLEHTYLPSDAPSTAGNNPLPGFYSSSKVQSNSCSEPPSDVSELSASYGYADSGVVSSVTDLRDYVSRQARSAGTSEDLAPRWSEMFPVSSDGEQWVRAGGGNRLNGSMLGQEGDILGYGVAAYSDIDTGLTVVVVLNNSAGGGTLAGALARELSAIAMEAPGDDAPETTLPWTADQAHDAVASAAKCPID</sequence>
<proteinExistence type="predicted"/>
<dbReference type="PANTHER" id="PTHR46825">
    <property type="entry name" value="D-ALANYL-D-ALANINE-CARBOXYPEPTIDASE/ENDOPEPTIDASE AMPH"/>
    <property type="match status" value="1"/>
</dbReference>
<protein>
    <submittedName>
        <fullName evidence="4">Serine hydrolase</fullName>
    </submittedName>
</protein>
<dbReference type="PANTHER" id="PTHR46825:SF7">
    <property type="entry name" value="D-ALANYL-D-ALANINE CARBOXYPEPTIDASE"/>
    <property type="match status" value="1"/>
</dbReference>
<feature type="chain" id="PRO_5038810945" evidence="2">
    <location>
        <begin position="22"/>
        <end position="417"/>
    </location>
</feature>
<dbReference type="Gene3D" id="3.40.710.10">
    <property type="entry name" value="DD-peptidase/beta-lactamase superfamily"/>
    <property type="match status" value="1"/>
</dbReference>
<dbReference type="Proteomes" id="UP000824220">
    <property type="component" value="Unassembled WGS sequence"/>
</dbReference>
<feature type="domain" description="Beta-lactamase-related" evidence="3">
    <location>
        <begin position="62"/>
        <end position="368"/>
    </location>
</feature>
<dbReference type="SUPFAM" id="SSF56601">
    <property type="entry name" value="beta-lactamase/transpeptidase-like"/>
    <property type="match status" value="1"/>
</dbReference>
<evidence type="ECO:0000259" key="3">
    <source>
        <dbReference type="Pfam" id="PF00144"/>
    </source>
</evidence>
<reference evidence="4" key="1">
    <citation type="journal article" date="2021" name="PeerJ">
        <title>Extensive microbial diversity within the chicken gut microbiome revealed by metagenomics and culture.</title>
        <authorList>
            <person name="Gilroy R."/>
            <person name="Ravi A."/>
            <person name="Getino M."/>
            <person name="Pursley I."/>
            <person name="Horton D.L."/>
            <person name="Alikhan N.F."/>
            <person name="Baker D."/>
            <person name="Gharbi K."/>
            <person name="Hall N."/>
            <person name="Watson M."/>
            <person name="Adriaenssens E.M."/>
            <person name="Foster-Nyarko E."/>
            <person name="Jarju S."/>
            <person name="Secka A."/>
            <person name="Antonio M."/>
            <person name="Oren A."/>
            <person name="Chaudhuri R.R."/>
            <person name="La Ragione R."/>
            <person name="Hildebrand F."/>
            <person name="Pallen M.J."/>
        </authorList>
    </citation>
    <scope>NUCLEOTIDE SEQUENCE</scope>
    <source>
        <strain evidence="4">ChiHjej8B7-3636</strain>
    </source>
</reference>